<dbReference type="GO" id="GO:0019867">
    <property type="term" value="C:outer membrane"/>
    <property type="evidence" value="ECO:0007669"/>
    <property type="project" value="InterPro"/>
</dbReference>
<evidence type="ECO:0000313" key="3">
    <source>
        <dbReference type="EMBL" id="SLN49570.1"/>
    </source>
</evidence>
<dbReference type="InterPro" id="IPR005618">
    <property type="entry name" value="OMPW"/>
</dbReference>
<feature type="signal peptide" evidence="2">
    <location>
        <begin position="1"/>
        <end position="23"/>
    </location>
</feature>
<dbReference type="Pfam" id="PF03922">
    <property type="entry name" value="OmpW"/>
    <property type="match status" value="1"/>
</dbReference>
<sequence length="200" mass="21196">MQLRTLLLSATAVLALGASGAAAQQAGDITLGLGLGYVNPKDDNGDVAGGKLTIDDDTQITLTVEYFITDNLGIELLAATPFTHDINLDGAKIGEVKHLPPTLTLNYHFQNASDVTPFLGAGVNYTTALDVDSPLGDLDLDDSWGLALHAGLDYRISERGQIRADVRWMDIDMDAKLNGADIGTAEVDPLVVGVSYVHTF</sequence>
<name>A0A1X6ZFE6_9RHOB</name>
<dbReference type="PANTHER" id="PTHR36920">
    <property type="match status" value="1"/>
</dbReference>
<dbReference type="EMBL" id="FWFN01000004">
    <property type="protein sequence ID" value="SLN49570.1"/>
    <property type="molecule type" value="Genomic_DNA"/>
</dbReference>
<dbReference type="InterPro" id="IPR011250">
    <property type="entry name" value="OMP/PagP_B-barrel"/>
</dbReference>
<dbReference type="Proteomes" id="UP000193963">
    <property type="component" value="Unassembled WGS sequence"/>
</dbReference>
<dbReference type="Gene3D" id="2.40.160.20">
    <property type="match status" value="1"/>
</dbReference>
<dbReference type="GO" id="GO:0055085">
    <property type="term" value="P:transmembrane transport"/>
    <property type="evidence" value="ECO:0007669"/>
    <property type="project" value="TreeGrafter"/>
</dbReference>
<dbReference type="PANTHER" id="PTHR36920:SF1">
    <property type="entry name" value="OUTER MEMBRANE PROTEIN W"/>
    <property type="match status" value="1"/>
</dbReference>
<organism evidence="3 4">
    <name type="scientific">Pseudooceanicola marinus</name>
    <dbReference type="NCBI Taxonomy" id="396013"/>
    <lineage>
        <taxon>Bacteria</taxon>
        <taxon>Pseudomonadati</taxon>
        <taxon>Pseudomonadota</taxon>
        <taxon>Alphaproteobacteria</taxon>
        <taxon>Rhodobacterales</taxon>
        <taxon>Paracoccaceae</taxon>
        <taxon>Pseudooceanicola</taxon>
    </lineage>
</organism>
<keyword evidence="2" id="KW-0732">Signal</keyword>
<feature type="chain" id="PRO_5012665550" evidence="2">
    <location>
        <begin position="24"/>
        <end position="200"/>
    </location>
</feature>
<comment type="similarity">
    <text evidence="1">Belongs to the OmpW/AlkL family.</text>
</comment>
<dbReference type="AlphaFoldDB" id="A0A1X6ZFE6"/>
<gene>
    <name evidence="3" type="primary">ompW</name>
    <name evidence="3" type="ORF">PSM7751_02391</name>
</gene>
<reference evidence="3 4" key="1">
    <citation type="submission" date="2017-03" db="EMBL/GenBank/DDBJ databases">
        <authorList>
            <person name="Afonso C.L."/>
            <person name="Miller P.J."/>
            <person name="Scott M.A."/>
            <person name="Spackman E."/>
            <person name="Goraichik I."/>
            <person name="Dimitrov K.M."/>
            <person name="Suarez D.L."/>
            <person name="Swayne D.E."/>
        </authorList>
    </citation>
    <scope>NUCLEOTIDE SEQUENCE [LARGE SCALE GENOMIC DNA]</scope>
    <source>
        <strain evidence="3 4">CECT 7751</strain>
    </source>
</reference>
<dbReference type="RefSeq" id="WP_085888430.1">
    <property type="nucleotide sequence ID" value="NZ_FWFN01000004.1"/>
</dbReference>
<dbReference type="OrthoDB" id="9807574at2"/>
<dbReference type="SUPFAM" id="SSF56925">
    <property type="entry name" value="OMPA-like"/>
    <property type="match status" value="1"/>
</dbReference>
<evidence type="ECO:0000313" key="4">
    <source>
        <dbReference type="Proteomes" id="UP000193963"/>
    </source>
</evidence>
<accession>A0A1X6ZFE6</accession>
<keyword evidence="4" id="KW-1185">Reference proteome</keyword>
<evidence type="ECO:0000256" key="1">
    <source>
        <dbReference type="ARBA" id="ARBA00009330"/>
    </source>
</evidence>
<proteinExistence type="inferred from homology"/>
<evidence type="ECO:0000256" key="2">
    <source>
        <dbReference type="SAM" id="SignalP"/>
    </source>
</evidence>
<protein>
    <submittedName>
        <fullName evidence="3">Outer membrane protein W</fullName>
    </submittedName>
</protein>